<evidence type="ECO:0000256" key="4">
    <source>
        <dbReference type="RuleBase" id="RU368087"/>
    </source>
</evidence>
<dbReference type="OrthoDB" id="5532350at2759"/>
<name>A0A1L0G4L4_9ASCO</name>
<comment type="similarity">
    <text evidence="2 4">Belongs to the ATPase inhibitor family.</text>
</comment>
<organism evidence="7 8">
    <name type="scientific">Sungouiella intermedia</name>
    <dbReference type="NCBI Taxonomy" id="45354"/>
    <lineage>
        <taxon>Eukaryota</taxon>
        <taxon>Fungi</taxon>
        <taxon>Dikarya</taxon>
        <taxon>Ascomycota</taxon>
        <taxon>Saccharomycotina</taxon>
        <taxon>Pichiomycetes</taxon>
        <taxon>Metschnikowiaceae</taxon>
        <taxon>Sungouiella</taxon>
    </lineage>
</organism>
<comment type="subcellular location">
    <subcellularLocation>
        <location evidence="1">Mitochondrion</location>
    </subcellularLocation>
</comment>
<dbReference type="Proteomes" id="UP000182334">
    <property type="component" value="Chromosome II"/>
</dbReference>
<dbReference type="AlphaFoldDB" id="A0A1L0G4L4"/>
<evidence type="ECO:0000313" key="7">
    <source>
        <dbReference type="EMBL" id="SGZ51517.1"/>
    </source>
</evidence>
<keyword evidence="5" id="KW-0175">Coiled coil</keyword>
<keyword evidence="9" id="KW-1185">Reference proteome</keyword>
<evidence type="ECO:0000313" key="8">
    <source>
        <dbReference type="Proteomes" id="UP000182259"/>
    </source>
</evidence>
<comment type="function">
    <text evidence="4">Inhibits the enzyme activity of ATPase.</text>
</comment>
<feature type="coiled-coil region" evidence="5">
    <location>
        <begin position="46"/>
        <end position="73"/>
    </location>
</feature>
<evidence type="ECO:0000256" key="2">
    <source>
        <dbReference type="ARBA" id="ARBA00010901"/>
    </source>
</evidence>
<dbReference type="InterPro" id="IPR007648">
    <property type="entry name" value="ATPase_inhibitor_mt"/>
</dbReference>
<reference evidence="7 9" key="2">
    <citation type="submission" date="2016-10" db="EMBL/GenBank/DDBJ databases">
        <authorList>
            <person name="de Groot N.N."/>
        </authorList>
    </citation>
    <scope>NUCLEOTIDE SEQUENCE [LARGE SCALE GENOMIC DNA]</scope>
    <source>
        <strain evidence="6 9">CBS 141442</strain>
        <strain evidence="7">PYCC 4715</strain>
    </source>
</reference>
<sequence>MLKQLATKRIAGVRAFSVSRAVAVDQPSKTDAFKDRENAQENVYIKKHEAEQLKQLKERLAEQKKAVDQLEKDIKDLKQ</sequence>
<dbReference type="STRING" id="45354.A0A1L0G4L4"/>
<dbReference type="Proteomes" id="UP000182259">
    <property type="component" value="Chromosome II"/>
</dbReference>
<proteinExistence type="inferred from homology"/>
<evidence type="ECO:0000256" key="1">
    <source>
        <dbReference type="ARBA" id="ARBA00004173"/>
    </source>
</evidence>
<dbReference type="Pfam" id="PF04568">
    <property type="entry name" value="IATP"/>
    <property type="match status" value="1"/>
</dbReference>
<dbReference type="GO" id="GO:0042030">
    <property type="term" value="F:ATPase inhibitor activity"/>
    <property type="evidence" value="ECO:0007669"/>
    <property type="project" value="InterPro"/>
</dbReference>
<evidence type="ECO:0000313" key="9">
    <source>
        <dbReference type="Proteomes" id="UP000182334"/>
    </source>
</evidence>
<accession>A0A1L0G4L4</accession>
<evidence type="ECO:0000256" key="3">
    <source>
        <dbReference type="ARBA" id="ARBA00023128"/>
    </source>
</evidence>
<dbReference type="EMBL" id="LT635765">
    <property type="protein sequence ID" value="SGZ51517.1"/>
    <property type="molecule type" value="Genomic_DNA"/>
</dbReference>
<dbReference type="Gene3D" id="1.20.5.500">
    <property type="entry name" value="Single helix bin"/>
    <property type="match status" value="1"/>
</dbReference>
<gene>
    <name evidence="7" type="ORF">SAMEA4029009_CIC11G00000001032</name>
    <name evidence="6" type="ORF">SAMEA4029010_CIC11G00000000233</name>
</gene>
<dbReference type="GO" id="GO:0005739">
    <property type="term" value="C:mitochondrion"/>
    <property type="evidence" value="ECO:0007669"/>
    <property type="project" value="UniProtKB-SubCell"/>
</dbReference>
<evidence type="ECO:0000256" key="5">
    <source>
        <dbReference type="SAM" id="Coils"/>
    </source>
</evidence>
<evidence type="ECO:0000313" key="6">
    <source>
        <dbReference type="EMBL" id="SGZ50507.1"/>
    </source>
</evidence>
<keyword evidence="3" id="KW-0496">Mitochondrion</keyword>
<reference evidence="8" key="1">
    <citation type="submission" date="2016-10" db="EMBL/GenBank/DDBJ databases">
        <authorList>
            <person name="Geijer C."/>
            <person name="Jareborg N."/>
            <person name="Dainat J."/>
        </authorList>
    </citation>
    <scope>NUCLEOTIDE SEQUENCE [LARGE SCALE GENOMIC DNA]</scope>
    <source>
        <strain evidence="8">PYCC 4715</strain>
    </source>
</reference>
<protein>
    <recommendedName>
        <fullName evidence="4">ATPase inhibitor, mitochondrial</fullName>
    </recommendedName>
</protein>
<dbReference type="EMBL" id="LT635757">
    <property type="protein sequence ID" value="SGZ50507.1"/>
    <property type="molecule type" value="Genomic_DNA"/>
</dbReference>